<evidence type="ECO:0000313" key="7">
    <source>
        <dbReference type="EMBL" id="MDO6452937.1"/>
    </source>
</evidence>
<feature type="transmembrane region" description="Helical" evidence="6">
    <location>
        <begin position="12"/>
        <end position="35"/>
    </location>
</feature>
<keyword evidence="3 6" id="KW-0812">Transmembrane</keyword>
<dbReference type="RefSeq" id="WP_303478509.1">
    <property type="nucleotide sequence ID" value="NZ_JAUOPG010000003.1"/>
</dbReference>
<feature type="transmembrane region" description="Helical" evidence="6">
    <location>
        <begin position="143"/>
        <end position="167"/>
    </location>
</feature>
<evidence type="ECO:0000256" key="5">
    <source>
        <dbReference type="ARBA" id="ARBA00023136"/>
    </source>
</evidence>
<comment type="subcellular location">
    <subcellularLocation>
        <location evidence="1">Cell inner membrane</location>
        <topology evidence="1">Multi-pass membrane protein</topology>
    </subcellularLocation>
</comment>
<dbReference type="Pfam" id="PF02653">
    <property type="entry name" value="BPD_transp_2"/>
    <property type="match status" value="1"/>
</dbReference>
<feature type="transmembrane region" description="Helical" evidence="6">
    <location>
        <begin position="278"/>
        <end position="295"/>
    </location>
</feature>
<name>A0AAW7XH62_9GAMM</name>
<feature type="transmembrane region" description="Helical" evidence="6">
    <location>
        <begin position="206"/>
        <end position="223"/>
    </location>
</feature>
<dbReference type="AlphaFoldDB" id="A0AAW7XH62"/>
<evidence type="ECO:0000256" key="3">
    <source>
        <dbReference type="ARBA" id="ARBA00022692"/>
    </source>
</evidence>
<dbReference type="Proteomes" id="UP001169862">
    <property type="component" value="Unassembled WGS sequence"/>
</dbReference>
<gene>
    <name evidence="7" type="ORF">Q4490_05105</name>
</gene>
<evidence type="ECO:0000256" key="1">
    <source>
        <dbReference type="ARBA" id="ARBA00004429"/>
    </source>
</evidence>
<accession>A0AAW7XH62</accession>
<evidence type="ECO:0000313" key="8">
    <source>
        <dbReference type="Proteomes" id="UP001169862"/>
    </source>
</evidence>
<dbReference type="PANTHER" id="PTHR47089">
    <property type="entry name" value="ABC TRANSPORTER, PERMEASE PROTEIN"/>
    <property type="match status" value="1"/>
</dbReference>
<evidence type="ECO:0000256" key="2">
    <source>
        <dbReference type="ARBA" id="ARBA00022475"/>
    </source>
</evidence>
<feature type="transmembrane region" description="Helical" evidence="6">
    <location>
        <begin position="55"/>
        <end position="77"/>
    </location>
</feature>
<keyword evidence="2" id="KW-1003">Cell membrane</keyword>
<keyword evidence="4 6" id="KW-1133">Transmembrane helix</keyword>
<feature type="transmembrane region" description="Helical" evidence="6">
    <location>
        <begin position="89"/>
        <end position="107"/>
    </location>
</feature>
<dbReference type="CDD" id="cd06580">
    <property type="entry name" value="TM_PBP1_transp_TpRbsC_like"/>
    <property type="match status" value="1"/>
</dbReference>
<feature type="transmembrane region" description="Helical" evidence="6">
    <location>
        <begin position="251"/>
        <end position="272"/>
    </location>
</feature>
<reference evidence="7" key="1">
    <citation type="submission" date="2023-07" db="EMBL/GenBank/DDBJ databases">
        <title>Genome content predicts the carbon catabolic preferences of heterotrophic bacteria.</title>
        <authorList>
            <person name="Gralka M."/>
        </authorList>
    </citation>
    <scope>NUCLEOTIDE SEQUENCE</scope>
    <source>
        <strain evidence="7">I2M16</strain>
    </source>
</reference>
<evidence type="ECO:0000256" key="6">
    <source>
        <dbReference type="SAM" id="Phobius"/>
    </source>
</evidence>
<organism evidence="7 8">
    <name type="scientific">Neptunomonas phycophila</name>
    <dbReference type="NCBI Taxonomy" id="1572645"/>
    <lineage>
        <taxon>Bacteria</taxon>
        <taxon>Pseudomonadati</taxon>
        <taxon>Pseudomonadota</taxon>
        <taxon>Gammaproteobacteria</taxon>
        <taxon>Oceanospirillales</taxon>
        <taxon>Oceanospirillaceae</taxon>
        <taxon>Neptunomonas</taxon>
    </lineage>
</organism>
<dbReference type="PANTHER" id="PTHR47089:SF1">
    <property type="entry name" value="GUANOSINE ABC TRANSPORTER PERMEASE PROTEIN NUPP"/>
    <property type="match status" value="1"/>
</dbReference>
<dbReference type="GO" id="GO:0022857">
    <property type="term" value="F:transmembrane transporter activity"/>
    <property type="evidence" value="ECO:0007669"/>
    <property type="project" value="InterPro"/>
</dbReference>
<dbReference type="EMBL" id="JAUOPG010000003">
    <property type="protein sequence ID" value="MDO6452937.1"/>
    <property type="molecule type" value="Genomic_DNA"/>
</dbReference>
<dbReference type="InterPro" id="IPR001851">
    <property type="entry name" value="ABC_transp_permease"/>
</dbReference>
<sequence>MSQKTLPVWVDIALIPLINVLLAFVVAAGVIVLIGENPLEAVNIMLMGAFGYDEGIGYTLYYTTNFIFTGLAVAIAFHAGLFNIGGEGQAYIGGLGVGLMCLALDAWLPWYLLLPLAIFSGALFGALWAYIPGYLQAYRGSHIVITTIMFNFIASALMVYLLVNVLIQPGAMSPESRRIADNATLPFMHEVFGAIGVDIASSPLNVSLFLALICCVFVWLFIWHTRWGYAIRMIGFNEQAAIYSGINTRRMVVLTMCISGGLAAMVGINEVMGAQERVVLDFVAGAGFTGIAVALMGRNHPVGIIVASLLFGALFQGGAELSFEISTITRDLVVVIQGLVILFCGALAYMVRPTLERIFVRVSVEKEL</sequence>
<protein>
    <submittedName>
        <fullName evidence="7">ABC transporter permease</fullName>
    </submittedName>
</protein>
<feature type="transmembrane region" description="Helical" evidence="6">
    <location>
        <begin position="113"/>
        <end position="131"/>
    </location>
</feature>
<feature type="transmembrane region" description="Helical" evidence="6">
    <location>
        <begin position="302"/>
        <end position="319"/>
    </location>
</feature>
<keyword evidence="5 6" id="KW-0472">Membrane</keyword>
<evidence type="ECO:0000256" key="4">
    <source>
        <dbReference type="ARBA" id="ARBA00022989"/>
    </source>
</evidence>
<comment type="caution">
    <text evidence="7">The sequence shown here is derived from an EMBL/GenBank/DDBJ whole genome shotgun (WGS) entry which is preliminary data.</text>
</comment>
<feature type="transmembrane region" description="Helical" evidence="6">
    <location>
        <begin position="331"/>
        <end position="351"/>
    </location>
</feature>
<proteinExistence type="predicted"/>
<dbReference type="GO" id="GO:0005886">
    <property type="term" value="C:plasma membrane"/>
    <property type="evidence" value="ECO:0007669"/>
    <property type="project" value="UniProtKB-SubCell"/>
</dbReference>